<accession>A0A8S2F0F7</accession>
<sequence>MYDETLSKTQQLYESNQLITRLWEKHDVDAEDSTRQSTREEPFTTTKQACSFEIDLKDNIIYMDKSKLSKPPLSRTVIDPGSSSSENSPRDLKNNHPSKPPIVLVEERPTRSPKDFVLILLEKNLYEISPNYFEHIVGKKDIIEFFQTFDDLQHCINYVQALSQEQIYLIISSRLKDQILIDYHHFPQVIRIYLFISKIIQTFSDNCSILFRDYVNNNDKAFSKDFSQLVPHYPVTEKELLTTFNIIQSSFAMYISLQSAILRLGKTTRGRVDMIDYAKFYFEAEPIKLNEIVNFDKTYELNNPINWYTQTGFLYSLLSKTCRTKNIEFMFQLRYFMQDFDQEITKSFKELVPTLAYNQYTFYRGTTMYKDELKQLESSIGKCVISNTFLSLTFNEGVANIYASVDKQPEDEKVSVLFKLEIEIAYSVPFAYAKDLSSIKHEDELILTIGAVFKIKSIEKMESHPNCWVIYMIRDRQVAEEDKQIRNSYARAQNSQANPSEITTQFRHSQRIVAILIDFLFLVSPETYLARRFKKESEILKMTPHVLDIKIRDAVWFVLLEGPPKTPYESGKFWIELKFGYDFPFHAPSARMITEIYHAGIDKNGKMCLDIISVDWSAAKYVNCIIEAIYSMLKEPLHVDYVLNEEIYCVYKNNHAQYIDHATKYTKQHATKSDFAL</sequence>
<dbReference type="SUPFAM" id="SSF56399">
    <property type="entry name" value="ADP-ribosylation"/>
    <property type="match status" value="1"/>
</dbReference>
<evidence type="ECO:0000313" key="5">
    <source>
        <dbReference type="Proteomes" id="UP000677228"/>
    </source>
</evidence>
<dbReference type="EMBL" id="CAJOBA010043921">
    <property type="protein sequence ID" value="CAF4156705.1"/>
    <property type="molecule type" value="Genomic_DNA"/>
</dbReference>
<dbReference type="Proteomes" id="UP000677228">
    <property type="component" value="Unassembled WGS sequence"/>
</dbReference>
<dbReference type="EMBL" id="CAJNOK010022285">
    <property type="protein sequence ID" value="CAF1345704.1"/>
    <property type="molecule type" value="Genomic_DNA"/>
</dbReference>
<dbReference type="InterPro" id="IPR016135">
    <property type="entry name" value="UBQ-conjugating_enzyme/RWD"/>
</dbReference>
<gene>
    <name evidence="3" type="ORF">OVA965_LOCUS30555</name>
    <name evidence="4" type="ORF">TMI583_LOCUS31363</name>
</gene>
<comment type="caution">
    <text evidence="3">The sequence shown here is derived from an EMBL/GenBank/DDBJ whole genome shotgun (WGS) entry which is preliminary data.</text>
</comment>
<dbReference type="SUPFAM" id="SSF54495">
    <property type="entry name" value="UBC-like"/>
    <property type="match status" value="1"/>
</dbReference>
<protein>
    <recommendedName>
        <fullName evidence="2">UBC core domain-containing protein</fullName>
    </recommendedName>
</protein>
<dbReference type="InterPro" id="IPR000608">
    <property type="entry name" value="UBC"/>
</dbReference>
<dbReference type="SMART" id="SM00212">
    <property type="entry name" value="UBCc"/>
    <property type="match status" value="1"/>
</dbReference>
<reference evidence="3" key="1">
    <citation type="submission" date="2021-02" db="EMBL/GenBank/DDBJ databases">
        <authorList>
            <person name="Nowell W R."/>
        </authorList>
    </citation>
    <scope>NUCLEOTIDE SEQUENCE</scope>
</reference>
<dbReference type="Proteomes" id="UP000682733">
    <property type="component" value="Unassembled WGS sequence"/>
</dbReference>
<dbReference type="Gene3D" id="3.10.110.10">
    <property type="entry name" value="Ubiquitin Conjugating Enzyme"/>
    <property type="match status" value="1"/>
</dbReference>
<evidence type="ECO:0000313" key="3">
    <source>
        <dbReference type="EMBL" id="CAF1345704.1"/>
    </source>
</evidence>
<dbReference type="Pfam" id="PF00179">
    <property type="entry name" value="UQ_con"/>
    <property type="match status" value="1"/>
</dbReference>
<name>A0A8S2F0F7_9BILA</name>
<proteinExistence type="predicted"/>
<evidence type="ECO:0000256" key="1">
    <source>
        <dbReference type="SAM" id="MobiDB-lite"/>
    </source>
</evidence>
<dbReference type="AlphaFoldDB" id="A0A8S2F0F7"/>
<feature type="region of interest" description="Disordered" evidence="1">
    <location>
        <begin position="72"/>
        <end position="102"/>
    </location>
</feature>
<dbReference type="PANTHER" id="PTHR24068">
    <property type="entry name" value="UBIQUITIN-CONJUGATING ENZYME E2"/>
    <property type="match status" value="1"/>
</dbReference>
<evidence type="ECO:0000259" key="2">
    <source>
        <dbReference type="PROSITE" id="PS50127"/>
    </source>
</evidence>
<organism evidence="3 5">
    <name type="scientific">Didymodactylos carnosus</name>
    <dbReference type="NCBI Taxonomy" id="1234261"/>
    <lineage>
        <taxon>Eukaryota</taxon>
        <taxon>Metazoa</taxon>
        <taxon>Spiralia</taxon>
        <taxon>Gnathifera</taxon>
        <taxon>Rotifera</taxon>
        <taxon>Eurotatoria</taxon>
        <taxon>Bdelloidea</taxon>
        <taxon>Philodinida</taxon>
        <taxon>Philodinidae</taxon>
        <taxon>Didymodactylos</taxon>
    </lineage>
</organism>
<dbReference type="PROSITE" id="PS50127">
    <property type="entry name" value="UBC_2"/>
    <property type="match status" value="1"/>
</dbReference>
<feature type="domain" description="UBC core" evidence="2">
    <location>
        <begin position="528"/>
        <end position="671"/>
    </location>
</feature>
<evidence type="ECO:0000313" key="4">
    <source>
        <dbReference type="EMBL" id="CAF4156705.1"/>
    </source>
</evidence>
<dbReference type="PROSITE" id="PS51996">
    <property type="entry name" value="TR_MART"/>
    <property type="match status" value="1"/>
</dbReference>
<dbReference type="Gene3D" id="3.90.176.10">
    <property type="entry name" value="Toxin ADP-ribosyltransferase, Chain A, domain 1"/>
    <property type="match status" value="1"/>
</dbReference>
<dbReference type="CDD" id="cd00195">
    <property type="entry name" value="UBCc_UEV"/>
    <property type="match status" value="1"/>
</dbReference>